<organism evidence="6 7">
    <name type="scientific">Tegillarca granosa</name>
    <name type="common">Malaysian cockle</name>
    <name type="synonym">Anadara granosa</name>
    <dbReference type="NCBI Taxonomy" id="220873"/>
    <lineage>
        <taxon>Eukaryota</taxon>
        <taxon>Metazoa</taxon>
        <taxon>Spiralia</taxon>
        <taxon>Lophotrochozoa</taxon>
        <taxon>Mollusca</taxon>
        <taxon>Bivalvia</taxon>
        <taxon>Autobranchia</taxon>
        <taxon>Pteriomorphia</taxon>
        <taxon>Arcoida</taxon>
        <taxon>Arcoidea</taxon>
        <taxon>Arcidae</taxon>
        <taxon>Tegillarca</taxon>
    </lineage>
</organism>
<dbReference type="Gene3D" id="2.60.120.230">
    <property type="match status" value="1"/>
</dbReference>
<proteinExistence type="predicted"/>
<keyword evidence="2" id="KW-0325">Glycoprotein</keyword>
<keyword evidence="1" id="KW-1015">Disulfide bond</keyword>
<dbReference type="SUPFAM" id="SSF49742">
    <property type="entry name" value="PHM/PNGase F"/>
    <property type="match status" value="2"/>
</dbReference>
<dbReference type="InterPro" id="IPR014784">
    <property type="entry name" value="Cu2_ascorb_mOase-like_C"/>
</dbReference>
<sequence length="194" mass="22269">MLKTTIPAQQTTYVHTFVELPSDGDYHMVAAKPFRDNVHVVHHIRLLGCDEYNTDAVYLLQIIITLHESVSLIYINLIFLVFCHTRTKREKSIINHVLMFIFLIHWNNPEGYSNLTDSSGMTLFYTTKLRKHDIGTIIVGQMNINIPPRSDSVAISGTCSSECTRDKLTGPINIIFLDHHMHYLGMFFNNFALE</sequence>
<dbReference type="InterPro" id="IPR036939">
    <property type="entry name" value="Cu2_ascorb_mOase_N_sf"/>
</dbReference>
<evidence type="ECO:0000256" key="3">
    <source>
        <dbReference type="SAM" id="Phobius"/>
    </source>
</evidence>
<dbReference type="InterPro" id="IPR000323">
    <property type="entry name" value="Cu2_ascorb_mOase_N"/>
</dbReference>
<dbReference type="EMBL" id="JARBDR010000919">
    <property type="protein sequence ID" value="KAJ8300443.1"/>
    <property type="molecule type" value="Genomic_DNA"/>
</dbReference>
<dbReference type="Pfam" id="PF03712">
    <property type="entry name" value="Cu2_monoox_C"/>
    <property type="match status" value="1"/>
</dbReference>
<dbReference type="PANTHER" id="PTHR10157:SF23">
    <property type="entry name" value="MOXD1 HOMOLOG 1"/>
    <property type="match status" value="1"/>
</dbReference>
<dbReference type="Proteomes" id="UP001217089">
    <property type="component" value="Unassembled WGS sequence"/>
</dbReference>
<keyword evidence="3" id="KW-0472">Membrane</keyword>
<keyword evidence="7" id="KW-1185">Reference proteome</keyword>
<dbReference type="Gene3D" id="2.60.120.310">
    <property type="entry name" value="Copper type II, ascorbate-dependent monooxygenase, N-terminal domain"/>
    <property type="match status" value="2"/>
</dbReference>
<evidence type="ECO:0000259" key="4">
    <source>
        <dbReference type="Pfam" id="PF01082"/>
    </source>
</evidence>
<dbReference type="PANTHER" id="PTHR10157">
    <property type="entry name" value="DOPAMINE BETA HYDROXYLASE RELATED"/>
    <property type="match status" value="1"/>
</dbReference>
<accession>A0ABQ9E4V8</accession>
<dbReference type="InterPro" id="IPR000945">
    <property type="entry name" value="DBH-like"/>
</dbReference>
<gene>
    <name evidence="6" type="ORF">KUTeg_021962</name>
</gene>
<keyword evidence="3" id="KW-0812">Transmembrane</keyword>
<evidence type="ECO:0000313" key="7">
    <source>
        <dbReference type="Proteomes" id="UP001217089"/>
    </source>
</evidence>
<dbReference type="Pfam" id="PF01082">
    <property type="entry name" value="Cu2_monooxygen"/>
    <property type="match status" value="1"/>
</dbReference>
<name>A0ABQ9E4V8_TEGGR</name>
<feature type="transmembrane region" description="Helical" evidence="3">
    <location>
        <begin position="56"/>
        <end position="82"/>
    </location>
</feature>
<evidence type="ECO:0000259" key="5">
    <source>
        <dbReference type="Pfam" id="PF03712"/>
    </source>
</evidence>
<evidence type="ECO:0000256" key="2">
    <source>
        <dbReference type="ARBA" id="ARBA00023180"/>
    </source>
</evidence>
<feature type="domain" description="Copper type II ascorbate-dependent monooxygenase C-terminal" evidence="5">
    <location>
        <begin position="135"/>
        <end position="186"/>
    </location>
</feature>
<evidence type="ECO:0000256" key="1">
    <source>
        <dbReference type="ARBA" id="ARBA00023157"/>
    </source>
</evidence>
<reference evidence="6 7" key="1">
    <citation type="submission" date="2022-12" db="EMBL/GenBank/DDBJ databases">
        <title>Chromosome-level genome of Tegillarca granosa.</title>
        <authorList>
            <person name="Kim J."/>
        </authorList>
    </citation>
    <scope>NUCLEOTIDE SEQUENCE [LARGE SCALE GENOMIC DNA]</scope>
    <source>
        <strain evidence="6">Teg-2019</strain>
        <tissue evidence="6">Adductor muscle</tissue>
    </source>
</reference>
<comment type="caution">
    <text evidence="6">The sequence shown here is derived from an EMBL/GenBank/DDBJ whole genome shotgun (WGS) entry which is preliminary data.</text>
</comment>
<dbReference type="InterPro" id="IPR008977">
    <property type="entry name" value="PHM/PNGase_F_dom_sf"/>
</dbReference>
<evidence type="ECO:0000313" key="6">
    <source>
        <dbReference type="EMBL" id="KAJ8300443.1"/>
    </source>
</evidence>
<protein>
    <submittedName>
        <fullName evidence="6">Uncharacterized protein</fullName>
    </submittedName>
</protein>
<dbReference type="InterPro" id="IPR024548">
    <property type="entry name" value="Cu2_monoox_C"/>
</dbReference>
<feature type="domain" description="Copper type II ascorbate-dependent monooxygenase N-terminal" evidence="4">
    <location>
        <begin position="3"/>
        <end position="53"/>
    </location>
</feature>
<keyword evidence="3" id="KW-1133">Transmembrane helix</keyword>